<keyword evidence="1 6" id="KW-0245">EGF-like domain</keyword>
<dbReference type="PANTHER" id="PTHR11905">
    <property type="entry name" value="ADAM A DISINTEGRIN AND METALLOPROTEASE DOMAIN"/>
    <property type="match status" value="1"/>
</dbReference>
<feature type="domain" description="EGF-like" evidence="8">
    <location>
        <begin position="428"/>
        <end position="457"/>
    </location>
</feature>
<dbReference type="GO" id="GO:0006509">
    <property type="term" value="P:membrane protein ectodomain proteolysis"/>
    <property type="evidence" value="ECO:0007669"/>
    <property type="project" value="TreeGrafter"/>
</dbReference>
<feature type="active site" evidence="7">
    <location>
        <position position="98"/>
    </location>
</feature>
<comment type="caution">
    <text evidence="10">The sequence shown here is derived from an EMBL/GenBank/DDBJ whole genome shotgun (WGS) entry which is preliminary data.</text>
</comment>
<keyword evidence="3" id="KW-0677">Repeat</keyword>
<dbReference type="Gene3D" id="2.10.25.10">
    <property type="entry name" value="Laminin"/>
    <property type="match status" value="2"/>
</dbReference>
<evidence type="ECO:0000259" key="9">
    <source>
        <dbReference type="PROSITE" id="PS50215"/>
    </source>
</evidence>
<proteinExistence type="predicted"/>
<protein>
    <submittedName>
        <fullName evidence="10">DgyrCDS3111</fullName>
    </submittedName>
</protein>
<dbReference type="OrthoDB" id="6134861at2759"/>
<dbReference type="PANTHER" id="PTHR11905:SF249">
    <property type="entry name" value="SOL NARAE, ISOFORM C"/>
    <property type="match status" value="1"/>
</dbReference>
<dbReference type="PROSITE" id="PS00022">
    <property type="entry name" value="EGF_1"/>
    <property type="match status" value="2"/>
</dbReference>
<evidence type="ECO:0000256" key="2">
    <source>
        <dbReference type="ARBA" id="ARBA00022729"/>
    </source>
</evidence>
<dbReference type="GO" id="GO:0005509">
    <property type="term" value="F:calcium ion binding"/>
    <property type="evidence" value="ECO:0007669"/>
    <property type="project" value="InterPro"/>
</dbReference>
<dbReference type="InterPro" id="IPR001590">
    <property type="entry name" value="Peptidase_M12B"/>
</dbReference>
<sequence length="517" mass="58570">MTKWSDSFVQRAKSKNGKTTVDLSKTLQNFTISLHKLKIFDNLDFMDLDHTMLWIKRTNINGQRNTLGIAYFGSICTRFSTSVILDHGNEAYLTAAHEIGHCLGASHDGNSSSTESYNQSQCRNDQYLMSSLKHVKKSRFVFSPCSESSIYKTIMGLNKMKSSFPRVCLSNKVCGHNYNYIRNYEPFGQIESQREQCAKWIKSVGADLELYRVSPRGTTCAFLRCNLNGKTYGSQYGVADGTPCTAGKICWRGKCKSADVLQYESKAFSQDNMCKIENEIDRKVPKNCTDKDDIAAFCDVYVSKYPRFCFKYKDYGGCCETCHKYGLKSFRLNSLRDQCSPNPCKNKGRCLNFESRKGFMCECDEGYIGEFCEIKLIQCQGLNDINNIQLANLGYKIDCQQLFTEKLSCSSRDVSEICYQQCKPCLCKPCLNGGTCIPQDFDYECKCARGYAGKSCEIMRGCMDTNGRFKIRDGIGNIIGWITCQEGILLLGSSYFCSVRGTECCKTCKEWIKRLDL</sequence>
<evidence type="ECO:0000256" key="6">
    <source>
        <dbReference type="PROSITE-ProRule" id="PRU00076"/>
    </source>
</evidence>
<comment type="caution">
    <text evidence="6">Lacks conserved residue(s) required for the propagation of feature annotation.</text>
</comment>
<dbReference type="InterPro" id="IPR024079">
    <property type="entry name" value="MetalloPept_cat_dom_sf"/>
</dbReference>
<reference evidence="10 11" key="1">
    <citation type="submission" date="2020-08" db="EMBL/GenBank/DDBJ databases">
        <authorList>
            <person name="Hejnol A."/>
        </authorList>
    </citation>
    <scope>NUCLEOTIDE SEQUENCE [LARGE SCALE GENOMIC DNA]</scope>
</reference>
<dbReference type="PROSITE" id="PS50215">
    <property type="entry name" value="ADAM_MEPRO"/>
    <property type="match status" value="1"/>
</dbReference>
<feature type="domain" description="EGF-like" evidence="8">
    <location>
        <begin position="335"/>
        <end position="373"/>
    </location>
</feature>
<evidence type="ECO:0000256" key="5">
    <source>
        <dbReference type="ARBA" id="ARBA00023180"/>
    </source>
</evidence>
<keyword evidence="5" id="KW-0325">Glycoprotein</keyword>
<dbReference type="Proteomes" id="UP000549394">
    <property type="component" value="Unassembled WGS sequence"/>
</dbReference>
<dbReference type="CDD" id="cd00054">
    <property type="entry name" value="EGF_CA"/>
    <property type="match status" value="2"/>
</dbReference>
<dbReference type="AlphaFoldDB" id="A0A7I8VCS8"/>
<keyword evidence="11" id="KW-1185">Reference proteome</keyword>
<dbReference type="SMART" id="SM00179">
    <property type="entry name" value="EGF_CA"/>
    <property type="match status" value="2"/>
</dbReference>
<feature type="binding site" evidence="7">
    <location>
        <position position="97"/>
    </location>
    <ligand>
        <name>Zn(2+)</name>
        <dbReference type="ChEBI" id="CHEBI:29105"/>
        <note>catalytic</note>
    </ligand>
</feature>
<feature type="disulfide bond" evidence="6">
    <location>
        <begin position="344"/>
        <end position="361"/>
    </location>
</feature>
<dbReference type="Pfam" id="PF00008">
    <property type="entry name" value="EGF"/>
    <property type="match status" value="1"/>
</dbReference>
<feature type="binding site" evidence="7">
    <location>
        <position position="101"/>
    </location>
    <ligand>
        <name>Zn(2+)</name>
        <dbReference type="ChEBI" id="CHEBI:29105"/>
        <note>catalytic</note>
    </ligand>
</feature>
<dbReference type="InterPro" id="IPR000742">
    <property type="entry name" value="EGF"/>
</dbReference>
<dbReference type="GO" id="GO:0004222">
    <property type="term" value="F:metalloendopeptidase activity"/>
    <property type="evidence" value="ECO:0007669"/>
    <property type="project" value="InterPro"/>
</dbReference>
<evidence type="ECO:0000313" key="11">
    <source>
        <dbReference type="Proteomes" id="UP000549394"/>
    </source>
</evidence>
<evidence type="ECO:0000256" key="3">
    <source>
        <dbReference type="ARBA" id="ARBA00022737"/>
    </source>
</evidence>
<keyword evidence="2" id="KW-0732">Signal</keyword>
<dbReference type="SUPFAM" id="SSF57196">
    <property type="entry name" value="EGF/Laminin"/>
    <property type="match status" value="2"/>
</dbReference>
<dbReference type="InterPro" id="IPR001881">
    <property type="entry name" value="EGF-like_Ca-bd_dom"/>
</dbReference>
<dbReference type="PROSITE" id="PS50026">
    <property type="entry name" value="EGF_3"/>
    <property type="match status" value="2"/>
</dbReference>
<organism evidence="10 11">
    <name type="scientific">Dimorphilus gyrociliatus</name>
    <dbReference type="NCBI Taxonomy" id="2664684"/>
    <lineage>
        <taxon>Eukaryota</taxon>
        <taxon>Metazoa</taxon>
        <taxon>Spiralia</taxon>
        <taxon>Lophotrochozoa</taxon>
        <taxon>Annelida</taxon>
        <taxon>Polychaeta</taxon>
        <taxon>Polychaeta incertae sedis</taxon>
        <taxon>Dinophilidae</taxon>
        <taxon>Dimorphilus</taxon>
    </lineage>
</organism>
<dbReference type="Gene3D" id="3.40.1620.60">
    <property type="match status" value="1"/>
</dbReference>
<dbReference type="SUPFAM" id="SSF55486">
    <property type="entry name" value="Metalloproteases ('zincins'), catalytic domain"/>
    <property type="match status" value="1"/>
</dbReference>
<feature type="disulfide bond" evidence="6">
    <location>
        <begin position="363"/>
        <end position="372"/>
    </location>
</feature>
<keyword evidence="7" id="KW-0862">Zinc</keyword>
<dbReference type="EMBL" id="CAJFCJ010000004">
    <property type="protein sequence ID" value="CAD5113950.1"/>
    <property type="molecule type" value="Genomic_DNA"/>
</dbReference>
<accession>A0A7I8VCS8</accession>
<dbReference type="Pfam" id="PF13574">
    <property type="entry name" value="Reprolysin_2"/>
    <property type="match status" value="1"/>
</dbReference>
<keyword evidence="7" id="KW-0479">Metal-binding</keyword>
<keyword evidence="4 6" id="KW-1015">Disulfide bond</keyword>
<dbReference type="FunFam" id="2.10.25.10:FF:000012">
    <property type="entry name" value="Delta-like protein"/>
    <property type="match status" value="1"/>
</dbReference>
<evidence type="ECO:0000256" key="7">
    <source>
        <dbReference type="PROSITE-ProRule" id="PRU00276"/>
    </source>
</evidence>
<evidence type="ECO:0000256" key="1">
    <source>
        <dbReference type="ARBA" id="ARBA00022536"/>
    </source>
</evidence>
<feature type="binding site" evidence="7">
    <location>
        <position position="107"/>
    </location>
    <ligand>
        <name>Zn(2+)</name>
        <dbReference type="ChEBI" id="CHEBI:29105"/>
        <note>catalytic</note>
    </ligand>
</feature>
<evidence type="ECO:0000313" key="10">
    <source>
        <dbReference type="EMBL" id="CAD5113950.1"/>
    </source>
</evidence>
<dbReference type="PROSITE" id="PS01186">
    <property type="entry name" value="EGF_2"/>
    <property type="match status" value="2"/>
</dbReference>
<feature type="domain" description="Peptidase M12B" evidence="9">
    <location>
        <begin position="1"/>
        <end position="154"/>
    </location>
</feature>
<dbReference type="Gene3D" id="3.40.390.10">
    <property type="entry name" value="Collagenase (Catalytic Domain)"/>
    <property type="match status" value="1"/>
</dbReference>
<evidence type="ECO:0000256" key="4">
    <source>
        <dbReference type="ARBA" id="ARBA00023157"/>
    </source>
</evidence>
<feature type="disulfide bond" evidence="6">
    <location>
        <begin position="447"/>
        <end position="456"/>
    </location>
</feature>
<evidence type="ECO:0000259" key="8">
    <source>
        <dbReference type="PROSITE" id="PS50026"/>
    </source>
</evidence>
<dbReference type="SMART" id="SM00181">
    <property type="entry name" value="EGF"/>
    <property type="match status" value="2"/>
</dbReference>
<gene>
    <name evidence="10" type="ORF">DGYR_LOCUS2848</name>
</gene>
<name>A0A7I8VCS8_9ANNE</name>